<dbReference type="WBParaSite" id="SBAD_0001099701-mRNA-1">
    <property type="protein sequence ID" value="SBAD_0001099701-mRNA-1"/>
    <property type="gene ID" value="SBAD_0001099701"/>
</dbReference>
<dbReference type="Proteomes" id="UP000270296">
    <property type="component" value="Unassembled WGS sequence"/>
</dbReference>
<organism evidence="3">
    <name type="scientific">Soboliphyme baturini</name>
    <dbReference type="NCBI Taxonomy" id="241478"/>
    <lineage>
        <taxon>Eukaryota</taxon>
        <taxon>Metazoa</taxon>
        <taxon>Ecdysozoa</taxon>
        <taxon>Nematoda</taxon>
        <taxon>Enoplea</taxon>
        <taxon>Dorylaimia</taxon>
        <taxon>Dioctophymatida</taxon>
        <taxon>Dioctophymatoidea</taxon>
        <taxon>Soboliphymatidae</taxon>
        <taxon>Soboliphyme</taxon>
    </lineage>
</organism>
<name>A0A183J429_9BILA</name>
<evidence type="ECO:0000313" key="1">
    <source>
        <dbReference type="EMBL" id="VDP33364.1"/>
    </source>
</evidence>
<dbReference type="AlphaFoldDB" id="A0A183J429"/>
<evidence type="ECO:0000313" key="2">
    <source>
        <dbReference type="Proteomes" id="UP000270296"/>
    </source>
</evidence>
<reference evidence="3" key="1">
    <citation type="submission" date="2016-06" db="UniProtKB">
        <authorList>
            <consortium name="WormBaseParasite"/>
        </authorList>
    </citation>
    <scope>IDENTIFICATION</scope>
</reference>
<protein>
    <submittedName>
        <fullName evidence="1 3">Uncharacterized protein</fullName>
    </submittedName>
</protein>
<proteinExistence type="predicted"/>
<gene>
    <name evidence="1" type="ORF">SBAD_LOCUS10626</name>
</gene>
<reference evidence="1 2" key="2">
    <citation type="submission" date="2018-11" db="EMBL/GenBank/DDBJ databases">
        <authorList>
            <consortium name="Pathogen Informatics"/>
        </authorList>
    </citation>
    <scope>NUCLEOTIDE SEQUENCE [LARGE SCALE GENOMIC DNA]</scope>
</reference>
<accession>A0A183J429</accession>
<evidence type="ECO:0000313" key="3">
    <source>
        <dbReference type="WBParaSite" id="SBAD_0001099701-mRNA-1"/>
    </source>
</evidence>
<keyword evidence="2" id="KW-1185">Reference proteome</keyword>
<sequence>MKKIRATGEVNSSLSDDVCHRFYWLADNERSLIAGERKEHVVEKRLSSACLATGQKQPNETPGRTRGIAVDPSHRGQVARCGHIQSAVSNLMTSSARCCIPFASTKCRRAAVPNTKPVYVEPNRVESRKITKIIHQRNRV</sequence>
<dbReference type="EMBL" id="UZAM01014336">
    <property type="protein sequence ID" value="VDP33364.1"/>
    <property type="molecule type" value="Genomic_DNA"/>
</dbReference>